<accession>A0A284S978</accession>
<keyword evidence="1" id="KW-1133">Transmembrane helix</keyword>
<keyword evidence="1" id="KW-0812">Transmembrane</keyword>
<keyword evidence="3" id="KW-1185">Reference proteome</keyword>
<name>A0A284S978_ARMOS</name>
<dbReference type="AlphaFoldDB" id="A0A284S978"/>
<feature type="transmembrane region" description="Helical" evidence="1">
    <location>
        <begin position="38"/>
        <end position="56"/>
    </location>
</feature>
<evidence type="ECO:0000256" key="1">
    <source>
        <dbReference type="SAM" id="Phobius"/>
    </source>
</evidence>
<proteinExistence type="predicted"/>
<dbReference type="EMBL" id="FUEG01000046">
    <property type="protein sequence ID" value="SJL17568.1"/>
    <property type="molecule type" value="Genomic_DNA"/>
</dbReference>
<evidence type="ECO:0000313" key="3">
    <source>
        <dbReference type="Proteomes" id="UP000219338"/>
    </source>
</evidence>
<keyword evidence="1" id="KW-0472">Membrane</keyword>
<protein>
    <submittedName>
        <fullName evidence="2">Uncharacterized protein</fullName>
    </submittedName>
</protein>
<organism evidence="2 3">
    <name type="scientific">Armillaria ostoyae</name>
    <name type="common">Armillaria root rot fungus</name>
    <dbReference type="NCBI Taxonomy" id="47428"/>
    <lineage>
        <taxon>Eukaryota</taxon>
        <taxon>Fungi</taxon>
        <taxon>Dikarya</taxon>
        <taxon>Basidiomycota</taxon>
        <taxon>Agaricomycotina</taxon>
        <taxon>Agaricomycetes</taxon>
        <taxon>Agaricomycetidae</taxon>
        <taxon>Agaricales</taxon>
        <taxon>Marasmiineae</taxon>
        <taxon>Physalacriaceae</taxon>
        <taxon>Armillaria</taxon>
    </lineage>
</organism>
<gene>
    <name evidence="2" type="ORF">ARMOST_21120</name>
</gene>
<dbReference type="Proteomes" id="UP000219338">
    <property type="component" value="Unassembled WGS sequence"/>
</dbReference>
<sequence>MSGIEPGSFHLLESLGGTGEVSFANASVGLKDDSDAGILAWLFFISGPLALLVPPFSTGKTSFPSFPSVQHIIPSHA</sequence>
<reference evidence="3" key="1">
    <citation type="journal article" date="2017" name="Nat. Ecol. Evol.">
        <title>Genome expansion and lineage-specific genetic innovations in the forest pathogenic fungi Armillaria.</title>
        <authorList>
            <person name="Sipos G."/>
            <person name="Prasanna A.N."/>
            <person name="Walter M.C."/>
            <person name="O'Connor E."/>
            <person name="Balint B."/>
            <person name="Krizsan K."/>
            <person name="Kiss B."/>
            <person name="Hess J."/>
            <person name="Varga T."/>
            <person name="Slot J."/>
            <person name="Riley R."/>
            <person name="Boka B."/>
            <person name="Rigling D."/>
            <person name="Barry K."/>
            <person name="Lee J."/>
            <person name="Mihaltcheva S."/>
            <person name="LaButti K."/>
            <person name="Lipzen A."/>
            <person name="Waldron R."/>
            <person name="Moloney N.M."/>
            <person name="Sperisen C."/>
            <person name="Kredics L."/>
            <person name="Vagvoelgyi C."/>
            <person name="Patrignani A."/>
            <person name="Fitzpatrick D."/>
            <person name="Nagy I."/>
            <person name="Doyle S."/>
            <person name="Anderson J.B."/>
            <person name="Grigoriev I.V."/>
            <person name="Gueldener U."/>
            <person name="Muensterkoetter M."/>
            <person name="Nagy L.G."/>
        </authorList>
    </citation>
    <scope>NUCLEOTIDE SEQUENCE [LARGE SCALE GENOMIC DNA]</scope>
    <source>
        <strain evidence="3">C18/9</strain>
    </source>
</reference>
<evidence type="ECO:0000313" key="2">
    <source>
        <dbReference type="EMBL" id="SJL17568.1"/>
    </source>
</evidence>